<name>A0A8H4KWZ1_9HYPO</name>
<protein>
    <submittedName>
        <fullName evidence="2">Uncharacterized protein</fullName>
    </submittedName>
</protein>
<reference evidence="2 3" key="1">
    <citation type="submission" date="2020-01" db="EMBL/GenBank/DDBJ databases">
        <title>Identification and distribution of gene clusters putatively required for synthesis of sphingolipid metabolism inhibitors in phylogenetically diverse species of the filamentous fungus Fusarium.</title>
        <authorList>
            <person name="Kim H.-S."/>
            <person name="Busman M."/>
            <person name="Brown D.W."/>
            <person name="Divon H."/>
            <person name="Uhlig S."/>
            <person name="Proctor R.H."/>
        </authorList>
    </citation>
    <scope>NUCLEOTIDE SEQUENCE [LARGE SCALE GENOMIC DNA]</scope>
    <source>
        <strain evidence="2 3">NRRL 20459</strain>
    </source>
</reference>
<evidence type="ECO:0000313" key="2">
    <source>
        <dbReference type="EMBL" id="KAF4458256.1"/>
    </source>
</evidence>
<feature type="compositionally biased region" description="Polar residues" evidence="1">
    <location>
        <begin position="54"/>
        <end position="68"/>
    </location>
</feature>
<dbReference type="Proteomes" id="UP000554235">
    <property type="component" value="Unassembled WGS sequence"/>
</dbReference>
<evidence type="ECO:0000256" key="1">
    <source>
        <dbReference type="SAM" id="MobiDB-lite"/>
    </source>
</evidence>
<sequence>MAPESDRVQGNLSSPSTWTVTHGLLVPFVLSAATSHHRASLPVSPSPSPATAPTQRPQIDTSPANSIKSPPPPPRYGIVSSHQPPALSLPLPLVSAAAAAAAAPPPPPGQAASPSAALVPGPPDSPCLAWPSNHRPPARNFGLPNLLQVSKPTHPPPRHHQAQGPRPRGQPGHRATRSKISELLKAACTS</sequence>
<evidence type="ECO:0000313" key="3">
    <source>
        <dbReference type="Proteomes" id="UP000554235"/>
    </source>
</evidence>
<dbReference type="AlphaFoldDB" id="A0A8H4KWZ1"/>
<keyword evidence="3" id="KW-1185">Reference proteome</keyword>
<organism evidence="2 3">
    <name type="scientific">Fusarium albosuccineum</name>
    <dbReference type="NCBI Taxonomy" id="1237068"/>
    <lineage>
        <taxon>Eukaryota</taxon>
        <taxon>Fungi</taxon>
        <taxon>Dikarya</taxon>
        <taxon>Ascomycota</taxon>
        <taxon>Pezizomycotina</taxon>
        <taxon>Sordariomycetes</taxon>
        <taxon>Hypocreomycetidae</taxon>
        <taxon>Hypocreales</taxon>
        <taxon>Nectriaceae</taxon>
        <taxon>Fusarium</taxon>
        <taxon>Fusarium decemcellulare species complex</taxon>
    </lineage>
</organism>
<comment type="caution">
    <text evidence="2">The sequence shown here is derived from an EMBL/GenBank/DDBJ whole genome shotgun (WGS) entry which is preliminary data.</text>
</comment>
<accession>A0A8H4KWZ1</accession>
<feature type="region of interest" description="Disordered" evidence="1">
    <location>
        <begin position="36"/>
        <end position="179"/>
    </location>
</feature>
<feature type="compositionally biased region" description="Low complexity" evidence="1">
    <location>
        <begin position="84"/>
        <end position="102"/>
    </location>
</feature>
<gene>
    <name evidence="2" type="ORF">FALBO_15009</name>
</gene>
<proteinExistence type="predicted"/>
<dbReference type="EMBL" id="JAADYS010002526">
    <property type="protein sequence ID" value="KAF4458256.1"/>
    <property type="molecule type" value="Genomic_DNA"/>
</dbReference>